<dbReference type="Gene3D" id="3.40.630.190">
    <property type="entry name" value="LCP protein"/>
    <property type="match status" value="1"/>
</dbReference>
<dbReference type="PANTHER" id="PTHR33392">
    <property type="entry name" value="POLYISOPRENYL-TEICHOIC ACID--PEPTIDOGLYCAN TEICHOIC ACID TRANSFERASE TAGU"/>
    <property type="match status" value="1"/>
</dbReference>
<keyword evidence="2" id="KW-0812">Transmembrane</keyword>
<comment type="caution">
    <text evidence="6">The sequence shown here is derived from an EMBL/GenBank/DDBJ whole genome shotgun (WGS) entry which is preliminary data.</text>
</comment>
<dbReference type="Pfam" id="PF03816">
    <property type="entry name" value="LytR_cpsA_psr"/>
    <property type="match status" value="1"/>
</dbReference>
<dbReference type="EMBL" id="VIVN01000010">
    <property type="protein sequence ID" value="TWD97412.1"/>
    <property type="molecule type" value="Genomic_DNA"/>
</dbReference>
<keyword evidence="4" id="KW-1133">Transmembrane helix</keyword>
<comment type="similarity">
    <text evidence="1">Belongs to the LytR/CpsA/Psr (LCP) family.</text>
</comment>
<keyword evidence="7" id="KW-1185">Reference proteome</keyword>
<sequence length="334" mass="37612">MNRTRSTLKQGKRRKVKWFRVTLFFLVILLAGGATYGYSVYHNVAKAVSKMTSPLSREVSAKRETKVEFNNSDPISILMVGVDERKGDSGRTDSMIVVTINPKTKSTKLLSIPRDTRTLLVNNDKPNKQRYDKINAAYAYGGINETIDTVENFLNIPIDYYIKVNMESFKDIVDAVGGINVNNKYAFELDGVSLKKGPQHLNGIEALEYARMRHQDPLGDFGRQQRQQEVISKIVAKGKSFSTLTKYDDILKALEDNIKTNLTLDDMIGIQSTYKPAAEKIESLAMDGEGKILNNGIWYYLVDDETRQELSNQLREQLGLGQETVASIDSYSSN</sequence>
<feature type="domain" description="Cell envelope-related transcriptional attenuator" evidence="5">
    <location>
        <begin position="91"/>
        <end position="239"/>
    </location>
</feature>
<evidence type="ECO:0000256" key="2">
    <source>
        <dbReference type="ARBA" id="ARBA00022692"/>
    </source>
</evidence>
<protein>
    <submittedName>
        <fullName evidence="6">LytR family transcriptional attenuator</fullName>
    </submittedName>
</protein>
<reference evidence="6 7" key="1">
    <citation type="submission" date="2019-06" db="EMBL/GenBank/DDBJ databases">
        <title>Sorghum-associated microbial communities from plants grown in Nebraska, USA.</title>
        <authorList>
            <person name="Schachtman D."/>
        </authorList>
    </citation>
    <scope>NUCLEOTIDE SEQUENCE [LARGE SCALE GENOMIC DNA]</scope>
    <source>
        <strain evidence="6 7">2482</strain>
    </source>
</reference>
<gene>
    <name evidence="6" type="ORF">FB550_11017</name>
</gene>
<evidence type="ECO:0000259" key="5">
    <source>
        <dbReference type="Pfam" id="PF03816"/>
    </source>
</evidence>
<evidence type="ECO:0000256" key="3">
    <source>
        <dbReference type="ARBA" id="ARBA00022968"/>
    </source>
</evidence>
<dbReference type="NCBIfam" id="TIGR00350">
    <property type="entry name" value="lytR_cpsA_psr"/>
    <property type="match status" value="1"/>
</dbReference>
<dbReference type="GO" id="GO:0071555">
    <property type="term" value="P:cell wall organization"/>
    <property type="evidence" value="ECO:0007669"/>
    <property type="project" value="UniProtKB-KW"/>
</dbReference>
<keyword evidence="3" id="KW-0735">Signal-anchor</keyword>
<dbReference type="Proteomes" id="UP000319671">
    <property type="component" value="Unassembled WGS sequence"/>
</dbReference>
<dbReference type="AlphaFoldDB" id="A0A561D286"/>
<evidence type="ECO:0000256" key="4">
    <source>
        <dbReference type="ARBA" id="ARBA00022989"/>
    </source>
</evidence>
<keyword evidence="4" id="KW-0472">Membrane</keyword>
<evidence type="ECO:0000256" key="1">
    <source>
        <dbReference type="ARBA" id="ARBA00006068"/>
    </source>
</evidence>
<dbReference type="InterPro" id="IPR004474">
    <property type="entry name" value="LytR_CpsA_psr"/>
</dbReference>
<proteinExistence type="inferred from homology"/>
<organism evidence="6 7">
    <name type="scientific">Neobacillus bataviensis</name>
    <dbReference type="NCBI Taxonomy" id="220685"/>
    <lineage>
        <taxon>Bacteria</taxon>
        <taxon>Bacillati</taxon>
        <taxon>Bacillota</taxon>
        <taxon>Bacilli</taxon>
        <taxon>Bacillales</taxon>
        <taxon>Bacillaceae</taxon>
        <taxon>Neobacillus</taxon>
    </lineage>
</organism>
<evidence type="ECO:0000313" key="7">
    <source>
        <dbReference type="Proteomes" id="UP000319671"/>
    </source>
</evidence>
<accession>A0A561D286</accession>
<dbReference type="RefSeq" id="WP_144566644.1">
    <property type="nucleotide sequence ID" value="NZ_VIVN01000010.1"/>
</dbReference>
<evidence type="ECO:0000313" key="6">
    <source>
        <dbReference type="EMBL" id="TWD97412.1"/>
    </source>
</evidence>
<dbReference type="PANTHER" id="PTHR33392:SF6">
    <property type="entry name" value="POLYISOPRENYL-TEICHOIC ACID--PEPTIDOGLYCAN TEICHOIC ACID TRANSFERASE TAGU"/>
    <property type="match status" value="1"/>
</dbReference>
<name>A0A561D286_9BACI</name>
<dbReference type="InterPro" id="IPR050922">
    <property type="entry name" value="LytR/CpsA/Psr_CW_biosynth"/>
</dbReference>